<dbReference type="Proteomes" id="UP001458880">
    <property type="component" value="Unassembled WGS sequence"/>
</dbReference>
<sequence length="127" mass="14921">MTSATNSYAIPTLVYSFGIIKWTYTELNGLNRNIRVNFASHRTHYLRILVEELFKIIDIRKMYYKQIEQLRQFFYEAKTRSNLHPAKAFAAIAVSTDMHQPSSALPHKEHRLDVKKNQYLDQITMVA</sequence>
<accession>A0AAW1N319</accession>
<organism evidence="1 2">
    <name type="scientific">Popillia japonica</name>
    <name type="common">Japanese beetle</name>
    <dbReference type="NCBI Taxonomy" id="7064"/>
    <lineage>
        <taxon>Eukaryota</taxon>
        <taxon>Metazoa</taxon>
        <taxon>Ecdysozoa</taxon>
        <taxon>Arthropoda</taxon>
        <taxon>Hexapoda</taxon>
        <taxon>Insecta</taxon>
        <taxon>Pterygota</taxon>
        <taxon>Neoptera</taxon>
        <taxon>Endopterygota</taxon>
        <taxon>Coleoptera</taxon>
        <taxon>Polyphaga</taxon>
        <taxon>Scarabaeiformia</taxon>
        <taxon>Scarabaeidae</taxon>
        <taxon>Rutelinae</taxon>
        <taxon>Popillia</taxon>
    </lineage>
</organism>
<dbReference type="EMBL" id="JASPKY010000012">
    <property type="protein sequence ID" value="KAK9753584.1"/>
    <property type="molecule type" value="Genomic_DNA"/>
</dbReference>
<proteinExistence type="predicted"/>
<dbReference type="AlphaFoldDB" id="A0AAW1N319"/>
<evidence type="ECO:0000313" key="1">
    <source>
        <dbReference type="EMBL" id="KAK9753584.1"/>
    </source>
</evidence>
<reference evidence="1 2" key="1">
    <citation type="journal article" date="2024" name="BMC Genomics">
        <title>De novo assembly and annotation of Popillia japonica's genome with initial clues to its potential as an invasive pest.</title>
        <authorList>
            <person name="Cucini C."/>
            <person name="Boschi S."/>
            <person name="Funari R."/>
            <person name="Cardaioli E."/>
            <person name="Iannotti N."/>
            <person name="Marturano G."/>
            <person name="Paoli F."/>
            <person name="Bruttini M."/>
            <person name="Carapelli A."/>
            <person name="Frati F."/>
            <person name="Nardi F."/>
        </authorList>
    </citation>
    <scope>NUCLEOTIDE SEQUENCE [LARGE SCALE GENOMIC DNA]</scope>
    <source>
        <strain evidence="1">DMR45628</strain>
    </source>
</reference>
<protein>
    <submittedName>
        <fullName evidence="1">Uncharacterized protein</fullName>
    </submittedName>
</protein>
<name>A0AAW1N319_POPJA</name>
<gene>
    <name evidence="1" type="ORF">QE152_g1890</name>
</gene>
<evidence type="ECO:0000313" key="2">
    <source>
        <dbReference type="Proteomes" id="UP001458880"/>
    </source>
</evidence>
<comment type="caution">
    <text evidence="1">The sequence shown here is derived from an EMBL/GenBank/DDBJ whole genome shotgun (WGS) entry which is preliminary data.</text>
</comment>
<keyword evidence="2" id="KW-1185">Reference proteome</keyword>